<dbReference type="EMBL" id="JWZT01002606">
    <property type="protein sequence ID" value="KII69064.1"/>
    <property type="molecule type" value="Genomic_DNA"/>
</dbReference>
<name>A0A0C2IUJ1_THEKT</name>
<dbReference type="AlphaFoldDB" id="A0A0C2IUJ1"/>
<comment type="caution">
    <text evidence="1">The sequence shown here is derived from an EMBL/GenBank/DDBJ whole genome shotgun (WGS) entry which is preliminary data.</text>
</comment>
<protein>
    <submittedName>
        <fullName evidence="1">Uncharacterized protein</fullName>
    </submittedName>
</protein>
<reference evidence="1 2" key="1">
    <citation type="journal article" date="2014" name="Genome Biol. Evol.">
        <title>The genome of the myxosporean Thelohanellus kitauei shows adaptations to nutrient acquisition within its fish host.</title>
        <authorList>
            <person name="Yang Y."/>
            <person name="Xiong J."/>
            <person name="Zhou Z."/>
            <person name="Huo F."/>
            <person name="Miao W."/>
            <person name="Ran C."/>
            <person name="Liu Y."/>
            <person name="Zhang J."/>
            <person name="Feng J."/>
            <person name="Wang M."/>
            <person name="Wang M."/>
            <person name="Wang L."/>
            <person name="Yao B."/>
        </authorList>
    </citation>
    <scope>NUCLEOTIDE SEQUENCE [LARGE SCALE GENOMIC DNA]</scope>
    <source>
        <strain evidence="1">Wuqing</strain>
    </source>
</reference>
<sequence length="219" mass="24941">MTVNEINEILSLHFDRKANIIAERYRFWNLKQGSTESISDFSNRCDFGDFKTQALRDCLVLGPKNKIILDGLLNMDGGMNFDRVQKRAITIESNLHSSQMIQTEEHVMKVHEGTHARGQADQKNYSQTSTCSRCGNDHRGTRCKFENAICNHRKKKGYLEREEDDMMSEQDIAYINQTTNSDRGTNEPLKKWVNIGGKTIELLIDSGAPKYSCAKIDAS</sequence>
<accession>A0A0C2IUJ1</accession>
<evidence type="ECO:0000313" key="2">
    <source>
        <dbReference type="Proteomes" id="UP000031668"/>
    </source>
</evidence>
<dbReference type="Proteomes" id="UP000031668">
    <property type="component" value="Unassembled WGS sequence"/>
</dbReference>
<keyword evidence="2" id="KW-1185">Reference proteome</keyword>
<dbReference type="OrthoDB" id="5968803at2759"/>
<gene>
    <name evidence="1" type="ORF">RF11_13529</name>
</gene>
<proteinExistence type="predicted"/>
<organism evidence="1 2">
    <name type="scientific">Thelohanellus kitauei</name>
    <name type="common">Myxosporean</name>
    <dbReference type="NCBI Taxonomy" id="669202"/>
    <lineage>
        <taxon>Eukaryota</taxon>
        <taxon>Metazoa</taxon>
        <taxon>Cnidaria</taxon>
        <taxon>Myxozoa</taxon>
        <taxon>Myxosporea</taxon>
        <taxon>Bivalvulida</taxon>
        <taxon>Platysporina</taxon>
        <taxon>Myxobolidae</taxon>
        <taxon>Thelohanellus</taxon>
    </lineage>
</organism>
<evidence type="ECO:0000313" key="1">
    <source>
        <dbReference type="EMBL" id="KII69064.1"/>
    </source>
</evidence>